<dbReference type="GO" id="GO:0005886">
    <property type="term" value="C:plasma membrane"/>
    <property type="evidence" value="ECO:0007669"/>
    <property type="project" value="UniProtKB-ARBA"/>
</dbReference>
<feature type="domain" description="PDZ" evidence="15">
    <location>
        <begin position="154"/>
        <end position="235"/>
    </location>
</feature>
<evidence type="ECO:0000256" key="3">
    <source>
        <dbReference type="ARBA" id="ARBA00022443"/>
    </source>
</evidence>
<dbReference type="InterPro" id="IPR036028">
    <property type="entry name" value="SH3-like_dom_sf"/>
</dbReference>
<dbReference type="PROSITE" id="PS50002">
    <property type="entry name" value="SH3"/>
    <property type="match status" value="1"/>
</dbReference>
<dbReference type="Ensembl" id="ENSCANT00000047521.1">
    <property type="protein sequence ID" value="ENSCANP00000024523.1"/>
    <property type="gene ID" value="ENSCANG00000035378.1"/>
</dbReference>
<feature type="domain" description="SH3" evidence="13">
    <location>
        <begin position="242"/>
        <end position="312"/>
    </location>
</feature>
<dbReference type="SUPFAM" id="SSF52540">
    <property type="entry name" value="P-loop containing nucleoside triphosphate hydrolases"/>
    <property type="match status" value="1"/>
</dbReference>
<dbReference type="CDD" id="cd12034">
    <property type="entry name" value="SH3_MPP4"/>
    <property type="match status" value="1"/>
</dbReference>
<feature type="domain" description="L27" evidence="16">
    <location>
        <begin position="87"/>
        <end position="137"/>
    </location>
</feature>
<evidence type="ECO:0000259" key="13">
    <source>
        <dbReference type="PROSITE" id="PS50002"/>
    </source>
</evidence>
<dbReference type="GO" id="GO:0005912">
    <property type="term" value="C:adherens junction"/>
    <property type="evidence" value="ECO:0007669"/>
    <property type="project" value="UniProtKB-ARBA"/>
</dbReference>
<evidence type="ECO:0000259" key="15">
    <source>
        <dbReference type="PROSITE" id="PS50106"/>
    </source>
</evidence>
<dbReference type="SMART" id="SM00228">
    <property type="entry name" value="PDZ"/>
    <property type="match status" value="1"/>
</dbReference>
<dbReference type="GO" id="GO:0008104">
    <property type="term" value="P:intracellular protein localization"/>
    <property type="evidence" value="ECO:0007669"/>
    <property type="project" value="UniProtKB-ARBA"/>
</dbReference>
<feature type="compositionally biased region" description="Basic and acidic residues" evidence="12">
    <location>
        <begin position="1"/>
        <end position="17"/>
    </location>
</feature>
<keyword evidence="5" id="KW-0677">Repeat</keyword>
<dbReference type="Pfam" id="PF02828">
    <property type="entry name" value="L27"/>
    <property type="match status" value="1"/>
</dbReference>
<dbReference type="InterPro" id="IPR008145">
    <property type="entry name" value="GK/Ca_channel_bsu"/>
</dbReference>
<dbReference type="PROSITE" id="PS50052">
    <property type="entry name" value="GUANYLATE_KINASE_2"/>
    <property type="match status" value="1"/>
</dbReference>
<feature type="domain" description="L27" evidence="16">
    <location>
        <begin position="24"/>
        <end position="80"/>
    </location>
</feature>
<dbReference type="PROSITE" id="PS50106">
    <property type="entry name" value="PDZ"/>
    <property type="match status" value="1"/>
</dbReference>
<dbReference type="FunFam" id="2.30.42.10:FF:000088">
    <property type="entry name" value="MAGUK p55 subfamily member 5"/>
    <property type="match status" value="1"/>
</dbReference>
<dbReference type="Gene3D" id="3.40.50.300">
    <property type="entry name" value="P-loop containing nucleotide triphosphate hydrolases"/>
    <property type="match status" value="1"/>
</dbReference>
<dbReference type="PROSITE" id="PS00856">
    <property type="entry name" value="GUANYLATE_KINASE_1"/>
    <property type="match status" value="1"/>
</dbReference>
<dbReference type="InterPro" id="IPR008144">
    <property type="entry name" value="Guanylate_kin-like_dom"/>
</dbReference>
<dbReference type="InterPro" id="IPR036892">
    <property type="entry name" value="L27_dom_sf"/>
</dbReference>
<dbReference type="SUPFAM" id="SSF101288">
    <property type="entry name" value="L27 domain"/>
    <property type="match status" value="1"/>
</dbReference>
<keyword evidence="3 10" id="KW-0728">SH3 domain</keyword>
<dbReference type="CTD" id="58538"/>
<dbReference type="SMART" id="SM00569">
    <property type="entry name" value="L27"/>
    <property type="match status" value="2"/>
</dbReference>
<evidence type="ECO:0000256" key="10">
    <source>
        <dbReference type="PROSITE-ProRule" id="PRU00192"/>
    </source>
</evidence>
<dbReference type="SMART" id="SM00072">
    <property type="entry name" value="GuKc"/>
    <property type="match status" value="1"/>
</dbReference>
<dbReference type="InterPro" id="IPR001452">
    <property type="entry name" value="SH3_domain"/>
</dbReference>
<evidence type="ECO:0000259" key="14">
    <source>
        <dbReference type="PROSITE" id="PS50052"/>
    </source>
</evidence>
<evidence type="ECO:0000256" key="11">
    <source>
        <dbReference type="SAM" id="Coils"/>
    </source>
</evidence>
<evidence type="ECO:0000256" key="9">
    <source>
        <dbReference type="ARBA" id="ARBA00080908"/>
    </source>
</evidence>
<evidence type="ECO:0000259" key="16">
    <source>
        <dbReference type="PROSITE" id="PS51022"/>
    </source>
</evidence>
<evidence type="ECO:0000256" key="12">
    <source>
        <dbReference type="SAM" id="MobiDB-lite"/>
    </source>
</evidence>
<dbReference type="Gene3D" id="2.30.42.10">
    <property type="match status" value="1"/>
</dbReference>
<dbReference type="InterPro" id="IPR014775">
    <property type="entry name" value="L27_C"/>
</dbReference>
<sequence length="623" mass="71243">MIQSDKGADPPDKKDMKLSTATNPQNGLSQILRLVLQELSLFYSRDVNGVCLLYDLLHSPWLQALLKIYDCLQEFKEKKLVPATPHAQALSYEVVELLRETPTSPEIQELRQMLQAPHFKALLSAHDTIAQKDFEPLLPPLPDNIPESEEAMRIVCLVKNQQPLGATIKRHEITGDILVARVIHGGLAERSGLLYAGDKLVEVNGVSVEGLDPEQVIHILAMSRGTIMFKVVPVSDPPVNSQKMVYVRAMTEYWPQEDPDIPCMDAGLPFQKGDILQIVDQNDALWWQARKISDPATCAGLVPSNHLLKRKQREFWWSQPYQPHTCLKSTLSISMEEDEETFESEELSEDKEEFVGYGQKFFIAGFRRSMRLCRRKSHLSPLHASVCCTGSCYSAVGAPYEEVVRYQRRPSDKYRLIVLMGPSGVGVNELRRQLIEFNPSHFQSAVPHTTRTKKSYEMNGREYHYVSKETFESLIYSHRMLEYGEYKGHLYGTSVDAVQTVLDERKICVMDLEPQDIQVVRTHELKPYVIFIKPSNMRCMKQSRKNAKIITDYFVDMKFKDEDLQEMENLAQRMETQFGQFFDHVIVNDSLHDACAQLLSAIQKAQEEPQWVPATWISSDTES</sequence>
<dbReference type="CDD" id="cd00071">
    <property type="entry name" value="GMPK"/>
    <property type="match status" value="1"/>
</dbReference>
<dbReference type="InterPro" id="IPR004172">
    <property type="entry name" value="L27_dom"/>
</dbReference>
<dbReference type="RefSeq" id="XP_011805394.1">
    <property type="nucleotide sequence ID" value="XM_011950004.1"/>
</dbReference>
<evidence type="ECO:0000256" key="7">
    <source>
        <dbReference type="ARBA" id="ARBA00055236"/>
    </source>
</evidence>
<comment type="similarity">
    <text evidence="2">Belongs to the MAGUK family.</text>
</comment>
<reference evidence="17" key="1">
    <citation type="submission" date="2025-08" db="UniProtKB">
        <authorList>
            <consortium name="Ensembl"/>
        </authorList>
    </citation>
    <scope>IDENTIFICATION</scope>
</reference>
<dbReference type="SMART" id="SM00326">
    <property type="entry name" value="SH3"/>
    <property type="match status" value="1"/>
</dbReference>
<evidence type="ECO:0000256" key="8">
    <source>
        <dbReference type="ARBA" id="ARBA00068738"/>
    </source>
</evidence>
<dbReference type="FunFam" id="2.30.30.40:FF:000129">
    <property type="entry name" value="MAGUK p55 subfamily member 4"/>
    <property type="match status" value="1"/>
</dbReference>
<evidence type="ECO:0000256" key="2">
    <source>
        <dbReference type="ARBA" id="ARBA00007014"/>
    </source>
</evidence>
<evidence type="ECO:0000313" key="18">
    <source>
        <dbReference type="Proteomes" id="UP000233080"/>
    </source>
</evidence>
<dbReference type="GO" id="GO:0005737">
    <property type="term" value="C:cytoplasm"/>
    <property type="evidence" value="ECO:0007669"/>
    <property type="project" value="UniProtKB-SubCell"/>
</dbReference>
<dbReference type="Proteomes" id="UP000233080">
    <property type="component" value="Unassembled WGS sequence"/>
</dbReference>
<dbReference type="Pfam" id="PF00625">
    <property type="entry name" value="Guanylate_kin"/>
    <property type="match status" value="1"/>
</dbReference>
<dbReference type="KEGG" id="cang:105517465"/>
<dbReference type="GeneID" id="105517465"/>
<evidence type="ECO:0000256" key="4">
    <source>
        <dbReference type="ARBA" id="ARBA00022490"/>
    </source>
</evidence>
<dbReference type="OMA" id="PACWIRP"/>
<comment type="function">
    <text evidence="7">May play a role in retinal photoreceptors development.</text>
</comment>
<dbReference type="InterPro" id="IPR020590">
    <property type="entry name" value="Guanylate_kinase_CS"/>
</dbReference>
<dbReference type="STRING" id="336983.ENSCANP00000024523"/>
<dbReference type="OrthoDB" id="439127at2759"/>
<dbReference type="InterPro" id="IPR027417">
    <property type="entry name" value="P-loop_NTPase"/>
</dbReference>
<dbReference type="InterPro" id="IPR036034">
    <property type="entry name" value="PDZ_sf"/>
</dbReference>
<proteinExistence type="inferred from homology"/>
<evidence type="ECO:0000313" key="17">
    <source>
        <dbReference type="Ensembl" id="ENSCANP00000024523.1"/>
    </source>
</evidence>
<dbReference type="Pfam" id="PF00595">
    <property type="entry name" value="PDZ"/>
    <property type="match status" value="1"/>
</dbReference>
<dbReference type="SUPFAM" id="SSF50044">
    <property type="entry name" value="SH3-domain"/>
    <property type="match status" value="1"/>
</dbReference>
<dbReference type="PROSITE" id="PS51022">
    <property type="entry name" value="L27"/>
    <property type="match status" value="2"/>
</dbReference>
<feature type="coiled-coil region" evidence="11">
    <location>
        <begin position="557"/>
        <end position="608"/>
    </location>
</feature>
<dbReference type="FunFam" id="3.40.50.300:FF:001229">
    <property type="entry name" value="MAGUK p55 subfamily member 4"/>
    <property type="match status" value="1"/>
</dbReference>
<dbReference type="InterPro" id="IPR035600">
    <property type="entry name" value="MPP4_SH3"/>
</dbReference>
<evidence type="ECO:0000256" key="6">
    <source>
        <dbReference type="ARBA" id="ARBA00023054"/>
    </source>
</evidence>
<comment type="subcellular location">
    <subcellularLocation>
        <location evidence="1">Cytoplasm</location>
    </subcellularLocation>
</comment>
<keyword evidence="18" id="KW-1185">Reference proteome</keyword>
<dbReference type="Gene3D" id="2.30.30.40">
    <property type="entry name" value="SH3 Domains"/>
    <property type="match status" value="1"/>
</dbReference>
<evidence type="ECO:0000256" key="5">
    <source>
        <dbReference type="ARBA" id="ARBA00022737"/>
    </source>
</evidence>
<dbReference type="InterPro" id="IPR001478">
    <property type="entry name" value="PDZ"/>
</dbReference>
<keyword evidence="6 11" id="KW-0175">Coiled coil</keyword>
<protein>
    <recommendedName>
        <fullName evidence="8">MAGUK p55 subfamily member 4</fullName>
    </recommendedName>
    <alternativeName>
        <fullName evidence="9">Discs large homolog 6</fullName>
    </alternativeName>
</protein>
<keyword evidence="4" id="KW-0963">Cytoplasm</keyword>
<dbReference type="CDD" id="cd06799">
    <property type="entry name" value="PDZ_MPP3-MPP4-MPP7-like"/>
    <property type="match status" value="1"/>
</dbReference>
<dbReference type="SUPFAM" id="SSF50156">
    <property type="entry name" value="PDZ domain-like"/>
    <property type="match status" value="1"/>
</dbReference>
<dbReference type="Gene3D" id="1.10.287.650">
    <property type="entry name" value="L27 domain"/>
    <property type="match status" value="1"/>
</dbReference>
<feature type="region of interest" description="Disordered" evidence="12">
    <location>
        <begin position="1"/>
        <end position="22"/>
    </location>
</feature>
<accession>A0A2K5J6J9</accession>
<name>A0A2K5J6J9_COLAP</name>
<reference evidence="17" key="2">
    <citation type="submission" date="2025-09" db="UniProtKB">
        <authorList>
            <consortium name="Ensembl"/>
        </authorList>
    </citation>
    <scope>IDENTIFICATION</scope>
</reference>
<dbReference type="InterPro" id="IPR050716">
    <property type="entry name" value="MAGUK"/>
</dbReference>
<dbReference type="FunFam" id="3.30.63.10:FF:000002">
    <property type="entry name" value="Guanylate kinase 1"/>
    <property type="match status" value="1"/>
</dbReference>
<feature type="domain" description="Guanylate kinase-like" evidence="14">
    <location>
        <begin position="414"/>
        <end position="603"/>
    </location>
</feature>
<dbReference type="AlphaFoldDB" id="A0A2K5J6J9"/>
<dbReference type="PANTHER" id="PTHR23122">
    <property type="entry name" value="MEMBRANE-ASSOCIATED GUANYLATE KINASE MAGUK"/>
    <property type="match status" value="1"/>
</dbReference>
<evidence type="ECO:0000256" key="1">
    <source>
        <dbReference type="ARBA" id="ARBA00004496"/>
    </source>
</evidence>
<organism evidence="17 18">
    <name type="scientific">Colobus angolensis palliatus</name>
    <name type="common">Peters' Angolan colobus</name>
    <dbReference type="NCBI Taxonomy" id="336983"/>
    <lineage>
        <taxon>Eukaryota</taxon>
        <taxon>Metazoa</taxon>
        <taxon>Chordata</taxon>
        <taxon>Craniata</taxon>
        <taxon>Vertebrata</taxon>
        <taxon>Euteleostomi</taxon>
        <taxon>Mammalia</taxon>
        <taxon>Eutheria</taxon>
        <taxon>Euarchontoglires</taxon>
        <taxon>Primates</taxon>
        <taxon>Haplorrhini</taxon>
        <taxon>Catarrhini</taxon>
        <taxon>Cercopithecidae</taxon>
        <taxon>Colobinae</taxon>
        <taxon>Colobus</taxon>
    </lineage>
</organism>